<evidence type="ECO:0000313" key="3">
    <source>
        <dbReference type="EMBL" id="MQY11755.1"/>
    </source>
</evidence>
<keyword evidence="4" id="KW-1185">Reference proteome</keyword>
<dbReference type="PANTHER" id="PTHR21240:SF28">
    <property type="entry name" value="ISO-OROTATE DECARBOXYLASE (EUROFUNG)"/>
    <property type="match status" value="1"/>
</dbReference>
<dbReference type="GO" id="GO:0016831">
    <property type="term" value="F:carboxy-lyase activity"/>
    <property type="evidence" value="ECO:0007669"/>
    <property type="project" value="InterPro"/>
</dbReference>
<dbReference type="Gene3D" id="3.20.20.140">
    <property type="entry name" value="Metal-dependent hydrolases"/>
    <property type="match status" value="1"/>
</dbReference>
<dbReference type="Proteomes" id="UP000466345">
    <property type="component" value="Unassembled WGS sequence"/>
</dbReference>
<organism evidence="3 4">
    <name type="scientific">Streptomyces smaragdinus</name>
    <dbReference type="NCBI Taxonomy" id="2585196"/>
    <lineage>
        <taxon>Bacteria</taxon>
        <taxon>Bacillati</taxon>
        <taxon>Actinomycetota</taxon>
        <taxon>Actinomycetes</taxon>
        <taxon>Kitasatosporales</taxon>
        <taxon>Streptomycetaceae</taxon>
        <taxon>Streptomyces</taxon>
    </lineage>
</organism>
<evidence type="ECO:0000313" key="4">
    <source>
        <dbReference type="Proteomes" id="UP000466345"/>
    </source>
</evidence>
<accession>A0A7K0CE58</accession>
<dbReference type="RefSeq" id="WP_323377387.1">
    <property type="nucleotide sequence ID" value="NZ_WEGJ01000004.1"/>
</dbReference>
<comment type="caution">
    <text evidence="3">The sequence shown here is derived from an EMBL/GenBank/DDBJ whole genome shotgun (WGS) entry which is preliminary data.</text>
</comment>
<dbReference type="InterPro" id="IPR032466">
    <property type="entry name" value="Metal_Hydrolase"/>
</dbReference>
<dbReference type="EMBL" id="WEGJ01000004">
    <property type="protein sequence ID" value="MQY11755.1"/>
    <property type="molecule type" value="Genomic_DNA"/>
</dbReference>
<dbReference type="GO" id="GO:0016787">
    <property type="term" value="F:hydrolase activity"/>
    <property type="evidence" value="ECO:0007669"/>
    <property type="project" value="InterPro"/>
</dbReference>
<dbReference type="AlphaFoldDB" id="A0A7K0CE58"/>
<sequence>MSDRHDVTGDGPVPTTDIHAHAMPLPLLRDLQARGLADLGPLPAGVVHLDAAVSGLAPGAPIPYPVTQYDLDSRLERMDAAGIDVQAVSAPPFLFASCCGDDRLAMDVVRRSNDAIAEFVAAAPTRMVGLATVPVGLPGAAEELDRCLTGLGFAGATAGTYGGGAELDAPVNEELWGALARRRCFVLLHPSRVSSGERLRDYHLAQLLGYPAETALAVARLVMGGVLDRHELVMCLAHGGGCAPGVSSRLDLGWERKPVARVSEQPPASYLSRFLFDTAVFSGVGLGRLVEDFSAGNILLGTDFPFDLEDRDPVGTVSALGLPPDQHKAILGGNAMALLPGITPTDLSTVGAAPGRPHPHREGRT</sequence>
<dbReference type="InterPro" id="IPR006680">
    <property type="entry name" value="Amidohydro-rel"/>
</dbReference>
<name>A0A7K0CE58_9ACTN</name>
<gene>
    <name evidence="3" type="ORF">SRB5_18740</name>
</gene>
<evidence type="ECO:0000256" key="1">
    <source>
        <dbReference type="ARBA" id="ARBA00023239"/>
    </source>
</evidence>
<reference evidence="3 4" key="1">
    <citation type="submission" date="2019-10" db="EMBL/GenBank/DDBJ databases">
        <title>Streptomyces smaragdinus sp. nov. and Streptomyces fabii sp. nov., isolated from the gut of fungus growing-termite Macrotermes natalensis.</title>
        <authorList>
            <person name="Schwitalla J."/>
            <person name="Benndorf R."/>
            <person name="Martin K."/>
            <person name="De Beer W."/>
            <person name="Kaster A.-K."/>
            <person name="Vollmers J."/>
            <person name="Poulsen M."/>
            <person name="Beemelmanns C."/>
        </authorList>
    </citation>
    <scope>NUCLEOTIDE SEQUENCE [LARGE SCALE GENOMIC DNA]</scope>
    <source>
        <strain evidence="3 4">RB5</strain>
    </source>
</reference>
<dbReference type="SUPFAM" id="SSF51556">
    <property type="entry name" value="Metallo-dependent hydrolases"/>
    <property type="match status" value="1"/>
</dbReference>
<dbReference type="Pfam" id="PF04909">
    <property type="entry name" value="Amidohydro_2"/>
    <property type="match status" value="1"/>
</dbReference>
<dbReference type="GO" id="GO:0005737">
    <property type="term" value="C:cytoplasm"/>
    <property type="evidence" value="ECO:0007669"/>
    <property type="project" value="TreeGrafter"/>
</dbReference>
<dbReference type="InterPro" id="IPR032465">
    <property type="entry name" value="ACMSD"/>
</dbReference>
<feature type="domain" description="Amidohydrolase-related" evidence="2">
    <location>
        <begin position="17"/>
        <end position="340"/>
    </location>
</feature>
<evidence type="ECO:0000259" key="2">
    <source>
        <dbReference type="Pfam" id="PF04909"/>
    </source>
</evidence>
<dbReference type="PANTHER" id="PTHR21240">
    <property type="entry name" value="2-AMINO-3-CARBOXYLMUCONATE-6-SEMIALDEHYDE DECARBOXYLASE"/>
    <property type="match status" value="1"/>
</dbReference>
<protein>
    <recommendedName>
        <fullName evidence="2">Amidohydrolase-related domain-containing protein</fullName>
    </recommendedName>
</protein>
<keyword evidence="1" id="KW-0456">Lyase</keyword>
<dbReference type="GO" id="GO:0019748">
    <property type="term" value="P:secondary metabolic process"/>
    <property type="evidence" value="ECO:0007669"/>
    <property type="project" value="TreeGrafter"/>
</dbReference>
<proteinExistence type="predicted"/>